<keyword evidence="6" id="KW-0548">Nucleotidyltransferase</keyword>
<evidence type="ECO:0000256" key="10">
    <source>
        <dbReference type="ARBA" id="ARBA00022884"/>
    </source>
</evidence>
<keyword evidence="3" id="KW-0820">tRNA-binding</keyword>
<evidence type="ECO:0000256" key="8">
    <source>
        <dbReference type="ARBA" id="ARBA00022741"/>
    </source>
</evidence>
<evidence type="ECO:0000256" key="9">
    <source>
        <dbReference type="ARBA" id="ARBA00022842"/>
    </source>
</evidence>
<evidence type="ECO:0000256" key="1">
    <source>
        <dbReference type="ARBA" id="ARBA00001946"/>
    </source>
</evidence>
<dbReference type="InterPro" id="IPR043519">
    <property type="entry name" value="NT_sf"/>
</dbReference>
<reference evidence="14" key="1">
    <citation type="submission" date="2024-01" db="EMBL/GenBank/DDBJ databases">
        <title>Bank of Algae and Cyanobacteria of the Azores (BACA) strain genomes.</title>
        <authorList>
            <person name="Luz R."/>
            <person name="Cordeiro R."/>
            <person name="Fonseca A."/>
            <person name="Goncalves V."/>
        </authorList>
    </citation>
    <scope>NUCLEOTIDE SEQUENCE</scope>
    <source>
        <strain evidence="14">BACA0141</strain>
    </source>
</reference>
<comment type="similarity">
    <text evidence="2 12">Belongs to the tRNA nucleotidyltransferase/poly(A) polymerase family.</text>
</comment>
<dbReference type="PANTHER" id="PTHR47788:SF1">
    <property type="entry name" value="A-ADDING TRNA NUCLEOTIDYLTRANSFERASE"/>
    <property type="match status" value="1"/>
</dbReference>
<dbReference type="SUPFAM" id="SSF64182">
    <property type="entry name" value="DHH phosphoesterases"/>
    <property type="match status" value="1"/>
</dbReference>
<dbReference type="GO" id="GO:0008033">
    <property type="term" value="P:tRNA processing"/>
    <property type="evidence" value="ECO:0007669"/>
    <property type="project" value="UniProtKB-KW"/>
</dbReference>
<protein>
    <submittedName>
        <fullName evidence="14">CBS domain-containing protein</fullName>
    </submittedName>
</protein>
<dbReference type="SUPFAM" id="SSF54631">
    <property type="entry name" value="CBS-domain pair"/>
    <property type="match status" value="1"/>
</dbReference>
<dbReference type="Pfam" id="PF01743">
    <property type="entry name" value="PolyA_pol"/>
    <property type="match status" value="1"/>
</dbReference>
<feature type="domain" description="CBS" evidence="13">
    <location>
        <begin position="385"/>
        <end position="444"/>
    </location>
</feature>
<evidence type="ECO:0000256" key="12">
    <source>
        <dbReference type="RuleBase" id="RU003953"/>
    </source>
</evidence>
<dbReference type="GO" id="GO:0016779">
    <property type="term" value="F:nucleotidyltransferase activity"/>
    <property type="evidence" value="ECO:0007669"/>
    <property type="project" value="UniProtKB-KW"/>
</dbReference>
<dbReference type="Gene3D" id="3.10.580.10">
    <property type="entry name" value="CBS-domain"/>
    <property type="match status" value="1"/>
</dbReference>
<dbReference type="GO" id="GO:0000166">
    <property type="term" value="F:nucleotide binding"/>
    <property type="evidence" value="ECO:0007669"/>
    <property type="project" value="UniProtKB-KW"/>
</dbReference>
<dbReference type="Proteomes" id="UP001333818">
    <property type="component" value="Unassembled WGS sequence"/>
</dbReference>
<keyword evidence="9" id="KW-0460">Magnesium</keyword>
<name>A0AAW9Q768_9CYAN</name>
<evidence type="ECO:0000256" key="4">
    <source>
        <dbReference type="ARBA" id="ARBA00022679"/>
    </source>
</evidence>
<evidence type="ECO:0000313" key="14">
    <source>
        <dbReference type="EMBL" id="MEE3720034.1"/>
    </source>
</evidence>
<dbReference type="CDD" id="cd04595">
    <property type="entry name" value="CBS_pair_DHH_polyA_Pol_assoc"/>
    <property type="match status" value="1"/>
</dbReference>
<dbReference type="InterPro" id="IPR000644">
    <property type="entry name" value="CBS_dom"/>
</dbReference>
<dbReference type="InterPro" id="IPR052390">
    <property type="entry name" value="tRNA_nt/polyA_polymerase"/>
</dbReference>
<sequence length="898" mass="101358">MDIILCHTTADFDTLGAAVGAARLYAGARIVLTGGMQLPVREFLSLYRDEYPLIEMRSVDLESIQRLILVDTQSPSYLGNAAKWLDLPNVDIHVYDHHPSNLQPNFHATQWCVEAVGSTCTLIIERLQAQSIPLTTFEVTALALGLHVDTGSLTFEHTTARDAIALAWLMQKGVNLKVLSTYIDYAMSPLMQEVLSRGLAELPVKTETMQGYQVAVWSLQYEQFLTGLSGVVERLMELTAIDILIVVAWQADRISLIGRSRHDFAQLHTLMQRYGGGGHAWAASASLKVKTTEPFDIAALIAEIQQVLRDRIPQVAIAQTLMSSPVRTIRPDTTIDEAQRVLLRYGHSGLSIVNDRDRLVGIISRRDLDLALHHGFGHAPVRGYMATTVHAIAPQTPLSEIQDLMLKWDIGRLPVVEDGKLVGMVTRTDVLRHLHRLTTDPKQEMQVSGGMHPERNRLQVQMQKLLSPRYRDILQQAALAADRMNLQLYLVGGTVRDFLLNLATDDLDLVVDGNHPLVTNGEEPEGWGVKLARSLQTIYPKTKLEIHGKFQTAALTWPDGLWIDIATARTEFYPYPAALPEVAASSIQQDLYRRDFTINALALHLNGSHAGQILDFFGGLEDLENRTIRVLHPNSFIEDPTRIVRAVRFAVRLGFQLDGRTREYAQSASSLVQRYRSKGIWAYQNTRLKQELRYVLTASYWVQALYQLDELGALQYLHPKLAISQELLQQLRRVGAWLFHFSSIYPDIERHNIWQVRLELAIAPYPEAVEVAERLHFNQAGLNRLANFHAWRDRLFPQLTADLPPSQVAKLLERLNVTEAIVLAAVAPASIRRLLYRYLSDWNLIKMPLGGHELKQMGYKPGRHYQTILNALREKVLDREITTVAEAETFVKQQFPLP</sequence>
<evidence type="ECO:0000256" key="11">
    <source>
        <dbReference type="PROSITE-ProRule" id="PRU00703"/>
    </source>
</evidence>
<gene>
    <name evidence="14" type="ORF">V2H45_25175</name>
</gene>
<dbReference type="InterPro" id="IPR038763">
    <property type="entry name" value="DHH_sf"/>
</dbReference>
<organism evidence="14 15">
    <name type="scientific">Tumidithrix elongata BACA0141</name>
    <dbReference type="NCBI Taxonomy" id="2716417"/>
    <lineage>
        <taxon>Bacteria</taxon>
        <taxon>Bacillati</taxon>
        <taxon>Cyanobacteriota</taxon>
        <taxon>Cyanophyceae</taxon>
        <taxon>Pseudanabaenales</taxon>
        <taxon>Pseudanabaenaceae</taxon>
        <taxon>Tumidithrix</taxon>
        <taxon>Tumidithrix elongata</taxon>
    </lineage>
</organism>
<proteinExistence type="inferred from homology"/>
<evidence type="ECO:0000256" key="2">
    <source>
        <dbReference type="ARBA" id="ARBA00007265"/>
    </source>
</evidence>
<evidence type="ECO:0000256" key="5">
    <source>
        <dbReference type="ARBA" id="ARBA00022694"/>
    </source>
</evidence>
<keyword evidence="11" id="KW-0129">CBS domain</keyword>
<accession>A0AAW9Q768</accession>
<keyword evidence="5" id="KW-0819">tRNA processing</keyword>
<evidence type="ECO:0000256" key="6">
    <source>
        <dbReference type="ARBA" id="ARBA00022695"/>
    </source>
</evidence>
<dbReference type="SUPFAM" id="SSF81891">
    <property type="entry name" value="Poly A polymerase C-terminal region-like"/>
    <property type="match status" value="1"/>
</dbReference>
<dbReference type="SUPFAM" id="SSF81301">
    <property type="entry name" value="Nucleotidyltransferase"/>
    <property type="match status" value="1"/>
</dbReference>
<keyword evidence="4 12" id="KW-0808">Transferase</keyword>
<dbReference type="GO" id="GO:0000049">
    <property type="term" value="F:tRNA binding"/>
    <property type="evidence" value="ECO:0007669"/>
    <property type="project" value="UniProtKB-KW"/>
</dbReference>
<dbReference type="Gene3D" id="1.10.3090.10">
    <property type="entry name" value="cca-adding enzyme, domain 2"/>
    <property type="match status" value="1"/>
</dbReference>
<dbReference type="CDD" id="cd05398">
    <property type="entry name" value="NT_ClassII-CCAase"/>
    <property type="match status" value="1"/>
</dbReference>
<dbReference type="RefSeq" id="WP_330486474.1">
    <property type="nucleotide sequence ID" value="NZ_JAZBJZ010000213.1"/>
</dbReference>
<keyword evidence="7" id="KW-0479">Metal-binding</keyword>
<evidence type="ECO:0000259" key="13">
    <source>
        <dbReference type="PROSITE" id="PS51371"/>
    </source>
</evidence>
<dbReference type="Pfam" id="PF00571">
    <property type="entry name" value="CBS"/>
    <property type="match status" value="2"/>
</dbReference>
<dbReference type="InterPro" id="IPR001667">
    <property type="entry name" value="DDH_dom"/>
</dbReference>
<dbReference type="AlphaFoldDB" id="A0AAW9Q768"/>
<keyword evidence="8" id="KW-0547">Nucleotide-binding</keyword>
<keyword evidence="15" id="KW-1185">Reference proteome</keyword>
<dbReference type="SMART" id="SM00116">
    <property type="entry name" value="CBS"/>
    <property type="match status" value="2"/>
</dbReference>
<keyword evidence="10 12" id="KW-0694">RNA-binding</keyword>
<dbReference type="EMBL" id="JAZBJZ010000213">
    <property type="protein sequence ID" value="MEE3720034.1"/>
    <property type="molecule type" value="Genomic_DNA"/>
</dbReference>
<dbReference type="PANTHER" id="PTHR47788">
    <property type="entry name" value="POLYA POLYMERASE"/>
    <property type="match status" value="1"/>
</dbReference>
<dbReference type="Gene3D" id="3.10.310.30">
    <property type="match status" value="1"/>
</dbReference>
<comment type="caution">
    <text evidence="14">The sequence shown here is derived from an EMBL/GenBank/DDBJ whole genome shotgun (WGS) entry which is preliminary data.</text>
</comment>
<dbReference type="Gene3D" id="3.30.460.10">
    <property type="entry name" value="Beta Polymerase, domain 2"/>
    <property type="match status" value="1"/>
</dbReference>
<dbReference type="Gene3D" id="3.90.1640.10">
    <property type="entry name" value="inorganic pyrophosphatase (n-terminal core)"/>
    <property type="match status" value="1"/>
</dbReference>
<dbReference type="InterPro" id="IPR002646">
    <property type="entry name" value="PolA_pol_head_dom"/>
</dbReference>
<dbReference type="GO" id="GO:0046872">
    <property type="term" value="F:metal ion binding"/>
    <property type="evidence" value="ECO:0007669"/>
    <property type="project" value="UniProtKB-KW"/>
</dbReference>
<comment type="cofactor">
    <cofactor evidence="1">
        <name>Mg(2+)</name>
        <dbReference type="ChEBI" id="CHEBI:18420"/>
    </cofactor>
</comment>
<dbReference type="InterPro" id="IPR046342">
    <property type="entry name" value="CBS_dom_sf"/>
</dbReference>
<feature type="domain" description="CBS" evidence="13">
    <location>
        <begin position="322"/>
        <end position="381"/>
    </location>
</feature>
<dbReference type="Pfam" id="PF01368">
    <property type="entry name" value="DHH"/>
    <property type="match status" value="1"/>
</dbReference>
<evidence type="ECO:0000256" key="7">
    <source>
        <dbReference type="ARBA" id="ARBA00022723"/>
    </source>
</evidence>
<dbReference type="PROSITE" id="PS51371">
    <property type="entry name" value="CBS"/>
    <property type="match status" value="2"/>
</dbReference>
<evidence type="ECO:0000313" key="15">
    <source>
        <dbReference type="Proteomes" id="UP001333818"/>
    </source>
</evidence>
<evidence type="ECO:0000256" key="3">
    <source>
        <dbReference type="ARBA" id="ARBA00022555"/>
    </source>
</evidence>